<dbReference type="EMBL" id="MFEH01000005">
    <property type="protein sequence ID" value="OGE73819.1"/>
    <property type="molecule type" value="Genomic_DNA"/>
</dbReference>
<evidence type="ECO:0000256" key="3">
    <source>
        <dbReference type="ARBA" id="ARBA00022670"/>
    </source>
</evidence>
<evidence type="ECO:0000259" key="12">
    <source>
        <dbReference type="Pfam" id="PF01435"/>
    </source>
</evidence>
<dbReference type="HAMAP" id="MF_00188">
    <property type="entry name" value="Pept_M48_protease_HtpX"/>
    <property type="match status" value="1"/>
</dbReference>
<sequence>MYTEISKNKRNTALLITFFLVLIVGLGYVFSLYVDEPLLLPIAVGFSILMSFFSYYFSDTIVLKMSHAKEIKRIDDQELYRSVENLAITAGLPTPKIYLIEDTAPNAFATGRDPKHAVVAITTGLRQKLTKQELDGVMAHELSHIGNYDIRLTTIIVVLVGVVTLLADWMLRISFHGRRREGGGLIMLIGLVLALLSPIAATIIQLAISRKREYLADASGALLTRYPKGLADALRKISHDHEPLEVANKATAHLYIVNPLKEHLDQKDRIGRFASLFQTHPPLQDRIERLEKM</sequence>
<evidence type="ECO:0000313" key="14">
    <source>
        <dbReference type="Proteomes" id="UP000177610"/>
    </source>
</evidence>
<protein>
    <recommendedName>
        <fullName evidence="11">Protease HtpX homolog</fullName>
        <ecNumber evidence="11">3.4.24.-</ecNumber>
    </recommendedName>
</protein>
<comment type="cofactor">
    <cofactor evidence="11">
        <name>Zn(2+)</name>
        <dbReference type="ChEBI" id="CHEBI:29105"/>
    </cofactor>
    <text evidence="11">Binds 1 zinc ion per subunit.</text>
</comment>
<dbReference type="PANTHER" id="PTHR43221:SF2">
    <property type="entry name" value="PROTEASE HTPX HOMOLOG"/>
    <property type="match status" value="1"/>
</dbReference>
<evidence type="ECO:0000256" key="6">
    <source>
        <dbReference type="ARBA" id="ARBA00022801"/>
    </source>
</evidence>
<feature type="transmembrane region" description="Helical" evidence="11">
    <location>
        <begin position="38"/>
        <end position="57"/>
    </location>
</feature>
<name>A0A1F5N852_9BACT</name>
<keyword evidence="7 11" id="KW-0862">Zinc</keyword>
<dbReference type="CDD" id="cd07340">
    <property type="entry name" value="M48B_Htpx_like"/>
    <property type="match status" value="1"/>
</dbReference>
<feature type="transmembrane region" description="Helical" evidence="11">
    <location>
        <begin position="12"/>
        <end position="32"/>
    </location>
</feature>
<dbReference type="Pfam" id="PF01435">
    <property type="entry name" value="Peptidase_M48"/>
    <property type="match status" value="1"/>
</dbReference>
<keyword evidence="2 11" id="KW-1003">Cell membrane</keyword>
<dbReference type="STRING" id="1817821.A2717_03875"/>
<evidence type="ECO:0000256" key="10">
    <source>
        <dbReference type="ARBA" id="ARBA00023136"/>
    </source>
</evidence>
<keyword evidence="5 11" id="KW-0479">Metal-binding</keyword>
<proteinExistence type="inferred from homology"/>
<dbReference type="GO" id="GO:0006508">
    <property type="term" value="P:proteolysis"/>
    <property type="evidence" value="ECO:0007669"/>
    <property type="project" value="UniProtKB-KW"/>
</dbReference>
<feature type="transmembrane region" description="Helical" evidence="11">
    <location>
        <begin position="183"/>
        <end position="208"/>
    </location>
</feature>
<evidence type="ECO:0000256" key="11">
    <source>
        <dbReference type="HAMAP-Rule" id="MF_00188"/>
    </source>
</evidence>
<dbReference type="GO" id="GO:0004222">
    <property type="term" value="F:metalloendopeptidase activity"/>
    <property type="evidence" value="ECO:0007669"/>
    <property type="project" value="UniProtKB-UniRule"/>
</dbReference>
<organism evidence="13 14">
    <name type="scientific">Candidatus Doudnabacteria bacterium RIFCSPHIGHO2_01_FULL_41_86</name>
    <dbReference type="NCBI Taxonomy" id="1817821"/>
    <lineage>
        <taxon>Bacteria</taxon>
        <taxon>Candidatus Doudnaibacteriota</taxon>
    </lineage>
</organism>
<feature type="active site" evidence="11">
    <location>
        <position position="141"/>
    </location>
</feature>
<comment type="subcellular location">
    <subcellularLocation>
        <location evidence="11">Cell membrane</location>
        <topology evidence="11">Multi-pass membrane protein</topology>
    </subcellularLocation>
</comment>
<evidence type="ECO:0000256" key="9">
    <source>
        <dbReference type="ARBA" id="ARBA00023049"/>
    </source>
</evidence>
<evidence type="ECO:0000256" key="7">
    <source>
        <dbReference type="ARBA" id="ARBA00022833"/>
    </source>
</evidence>
<gene>
    <name evidence="11" type="primary">htpX</name>
    <name evidence="13" type="ORF">A2717_03875</name>
</gene>
<dbReference type="InterPro" id="IPR050083">
    <property type="entry name" value="HtpX_protease"/>
</dbReference>
<evidence type="ECO:0000256" key="5">
    <source>
        <dbReference type="ARBA" id="ARBA00022723"/>
    </source>
</evidence>
<keyword evidence="9 11" id="KW-0482">Metalloprotease</keyword>
<dbReference type="GO" id="GO:0005886">
    <property type="term" value="C:plasma membrane"/>
    <property type="evidence" value="ECO:0007669"/>
    <property type="project" value="UniProtKB-SubCell"/>
</dbReference>
<comment type="caution">
    <text evidence="13">The sequence shown here is derived from an EMBL/GenBank/DDBJ whole genome shotgun (WGS) entry which is preliminary data.</text>
</comment>
<dbReference type="EC" id="3.4.24.-" evidence="11"/>
<evidence type="ECO:0000256" key="8">
    <source>
        <dbReference type="ARBA" id="ARBA00022989"/>
    </source>
</evidence>
<dbReference type="Gene3D" id="3.30.2010.10">
    <property type="entry name" value="Metalloproteases ('zincins'), catalytic domain"/>
    <property type="match status" value="1"/>
</dbReference>
<keyword evidence="4 11" id="KW-0812">Transmembrane</keyword>
<feature type="binding site" evidence="11">
    <location>
        <position position="140"/>
    </location>
    <ligand>
        <name>Zn(2+)</name>
        <dbReference type="ChEBI" id="CHEBI:29105"/>
        <note>catalytic</note>
    </ligand>
</feature>
<accession>A0A1F5N852</accession>
<dbReference type="GO" id="GO:0008270">
    <property type="term" value="F:zinc ion binding"/>
    <property type="evidence" value="ECO:0007669"/>
    <property type="project" value="UniProtKB-UniRule"/>
</dbReference>
<keyword evidence="6 11" id="KW-0378">Hydrolase</keyword>
<feature type="transmembrane region" description="Helical" evidence="11">
    <location>
        <begin position="152"/>
        <end position="171"/>
    </location>
</feature>
<dbReference type="AlphaFoldDB" id="A0A1F5N852"/>
<feature type="domain" description="Peptidase M48" evidence="12">
    <location>
        <begin position="75"/>
        <end position="292"/>
    </location>
</feature>
<dbReference type="PANTHER" id="PTHR43221">
    <property type="entry name" value="PROTEASE HTPX"/>
    <property type="match status" value="1"/>
</dbReference>
<feature type="binding site" evidence="11">
    <location>
        <position position="213"/>
    </location>
    <ligand>
        <name>Zn(2+)</name>
        <dbReference type="ChEBI" id="CHEBI:29105"/>
        <note>catalytic</note>
    </ligand>
</feature>
<dbReference type="InterPro" id="IPR001915">
    <property type="entry name" value="Peptidase_M48"/>
</dbReference>
<keyword evidence="8 11" id="KW-1133">Transmembrane helix</keyword>
<comment type="similarity">
    <text evidence="1 11">Belongs to the peptidase M48B family.</text>
</comment>
<keyword evidence="10 11" id="KW-0472">Membrane</keyword>
<evidence type="ECO:0000256" key="1">
    <source>
        <dbReference type="ARBA" id="ARBA00009779"/>
    </source>
</evidence>
<keyword evidence="3 11" id="KW-0645">Protease</keyword>
<dbReference type="InterPro" id="IPR022919">
    <property type="entry name" value="Pept_M48_protease_HtpX"/>
</dbReference>
<evidence type="ECO:0000256" key="2">
    <source>
        <dbReference type="ARBA" id="ARBA00022475"/>
    </source>
</evidence>
<feature type="binding site" evidence="11">
    <location>
        <position position="144"/>
    </location>
    <ligand>
        <name>Zn(2+)</name>
        <dbReference type="ChEBI" id="CHEBI:29105"/>
        <note>catalytic</note>
    </ligand>
</feature>
<evidence type="ECO:0000313" key="13">
    <source>
        <dbReference type="EMBL" id="OGE73819.1"/>
    </source>
</evidence>
<dbReference type="Proteomes" id="UP000177610">
    <property type="component" value="Unassembled WGS sequence"/>
</dbReference>
<evidence type="ECO:0000256" key="4">
    <source>
        <dbReference type="ARBA" id="ARBA00022692"/>
    </source>
</evidence>
<reference evidence="13 14" key="1">
    <citation type="journal article" date="2016" name="Nat. Commun.">
        <title>Thousands of microbial genomes shed light on interconnected biogeochemical processes in an aquifer system.</title>
        <authorList>
            <person name="Anantharaman K."/>
            <person name="Brown C.T."/>
            <person name="Hug L.A."/>
            <person name="Sharon I."/>
            <person name="Castelle C.J."/>
            <person name="Probst A.J."/>
            <person name="Thomas B.C."/>
            <person name="Singh A."/>
            <person name="Wilkins M.J."/>
            <person name="Karaoz U."/>
            <person name="Brodie E.L."/>
            <person name="Williams K.H."/>
            <person name="Hubbard S.S."/>
            <person name="Banfield J.F."/>
        </authorList>
    </citation>
    <scope>NUCLEOTIDE SEQUENCE [LARGE SCALE GENOMIC DNA]</scope>
</reference>